<dbReference type="SUPFAM" id="SSF101447">
    <property type="entry name" value="Formin homology 2 domain (FH2 domain)"/>
    <property type="match status" value="1"/>
</dbReference>
<evidence type="ECO:0000259" key="4">
    <source>
        <dbReference type="PROSITE" id="PS51444"/>
    </source>
</evidence>
<dbReference type="GO" id="GO:0005856">
    <property type="term" value="C:cytoskeleton"/>
    <property type="evidence" value="ECO:0000318"/>
    <property type="project" value="GO_Central"/>
</dbReference>
<evidence type="ECO:0000256" key="3">
    <source>
        <dbReference type="SAM" id="MobiDB-lite"/>
    </source>
</evidence>
<dbReference type="Proteomes" id="UP000017836">
    <property type="component" value="Unassembled WGS sequence"/>
</dbReference>
<keyword evidence="6" id="KW-1185">Reference proteome</keyword>
<name>U5D7E0_AMBTC</name>
<dbReference type="Pfam" id="PF02181">
    <property type="entry name" value="FH2"/>
    <property type="match status" value="1"/>
</dbReference>
<feature type="compositionally biased region" description="Polar residues" evidence="3">
    <location>
        <begin position="393"/>
        <end position="407"/>
    </location>
</feature>
<evidence type="ECO:0000313" key="5">
    <source>
        <dbReference type="EMBL" id="ERN18384.1"/>
    </source>
</evidence>
<dbReference type="AlphaFoldDB" id="U5D7E0"/>
<dbReference type="GO" id="GO:0051015">
    <property type="term" value="F:actin filament binding"/>
    <property type="evidence" value="ECO:0000318"/>
    <property type="project" value="GO_Central"/>
</dbReference>
<evidence type="ECO:0000313" key="6">
    <source>
        <dbReference type="Proteomes" id="UP000017836"/>
    </source>
</evidence>
<evidence type="ECO:0000256" key="1">
    <source>
        <dbReference type="ARBA" id="ARBA00025793"/>
    </source>
</evidence>
<dbReference type="GO" id="GO:0030036">
    <property type="term" value="P:actin cytoskeleton organization"/>
    <property type="evidence" value="ECO:0000318"/>
    <property type="project" value="GO_Central"/>
</dbReference>
<dbReference type="OMA" id="KVCVDIT"/>
<dbReference type="eggNOG" id="KOG1922">
    <property type="taxonomic scope" value="Eukaryota"/>
</dbReference>
<proteinExistence type="inferred from homology"/>
<evidence type="ECO:0000256" key="2">
    <source>
        <dbReference type="RuleBase" id="RU361260"/>
    </source>
</evidence>
<accession>U5D7E0</accession>
<feature type="compositionally biased region" description="Low complexity" evidence="3">
    <location>
        <begin position="426"/>
        <end position="436"/>
    </location>
</feature>
<dbReference type="Gene3D" id="1.20.58.2220">
    <property type="entry name" value="Formin, FH2 domain"/>
    <property type="match status" value="1"/>
</dbReference>
<gene>
    <name evidence="5" type="ORF">AMTR_s00055p00223690</name>
</gene>
<dbReference type="EMBL" id="KI392237">
    <property type="protein sequence ID" value="ERN18384.1"/>
    <property type="molecule type" value="Genomic_DNA"/>
</dbReference>
<dbReference type="HOGENOM" id="CLU_007699_4_0_1"/>
<dbReference type="STRING" id="13333.U5D7E0"/>
<dbReference type="InterPro" id="IPR042201">
    <property type="entry name" value="FH2_Formin_sf"/>
</dbReference>
<reference evidence="6" key="1">
    <citation type="journal article" date="2013" name="Science">
        <title>The Amborella genome and the evolution of flowering plants.</title>
        <authorList>
            <consortium name="Amborella Genome Project"/>
        </authorList>
    </citation>
    <scope>NUCLEOTIDE SEQUENCE [LARGE SCALE GENOMIC DNA]</scope>
</reference>
<dbReference type="PROSITE" id="PS51444">
    <property type="entry name" value="FH2"/>
    <property type="match status" value="1"/>
</dbReference>
<dbReference type="PANTHER" id="PTHR23213">
    <property type="entry name" value="FORMIN-RELATED"/>
    <property type="match status" value="1"/>
</dbReference>
<protein>
    <recommendedName>
        <fullName evidence="2">Formin-like protein</fullName>
    </recommendedName>
</protein>
<feature type="region of interest" description="Disordered" evidence="3">
    <location>
        <begin position="393"/>
        <end position="442"/>
    </location>
</feature>
<dbReference type="InterPro" id="IPR027643">
    <property type="entry name" value="Formin-like_plant"/>
</dbReference>
<feature type="domain" description="FH2" evidence="4">
    <location>
        <begin position="1"/>
        <end position="405"/>
    </location>
</feature>
<comment type="similarity">
    <text evidence="1">Belongs to the formin-like family. Class-I subfamily.</text>
</comment>
<dbReference type="InterPro" id="IPR015425">
    <property type="entry name" value="FH2_Formin"/>
</dbReference>
<dbReference type="PANTHER" id="PTHR23213:SF354">
    <property type="entry name" value="FORMIN-LIKE PROTEIN 4"/>
    <property type="match status" value="1"/>
</dbReference>
<dbReference type="GO" id="GO:0045010">
    <property type="term" value="P:actin nucleation"/>
    <property type="evidence" value="ECO:0007669"/>
    <property type="project" value="InterPro"/>
</dbReference>
<dbReference type="SMART" id="SM00498">
    <property type="entry name" value="FH2"/>
    <property type="match status" value="1"/>
</dbReference>
<dbReference type="Gramene" id="ERN18384">
    <property type="protein sequence ID" value="ERN18384"/>
    <property type="gene ID" value="AMTR_s00055p00223690"/>
</dbReference>
<organism evidence="5 6">
    <name type="scientific">Amborella trichopoda</name>
    <dbReference type="NCBI Taxonomy" id="13333"/>
    <lineage>
        <taxon>Eukaryota</taxon>
        <taxon>Viridiplantae</taxon>
        <taxon>Streptophyta</taxon>
        <taxon>Embryophyta</taxon>
        <taxon>Tracheophyta</taxon>
        <taxon>Spermatophyta</taxon>
        <taxon>Magnoliopsida</taxon>
        <taxon>Amborellales</taxon>
        <taxon>Amborellaceae</taxon>
        <taxon>Amborella</taxon>
    </lineage>
</organism>
<sequence length="442" mass="47830">MISHSSNSFDDELMEALFGYVATNRRTPAGKNQSSSSAVGADESSAPATISILDPRKSQNVAIVLRSLDATRAEISDALLTGCGLSTDTLEKLSRIALTQEEIASLTQFEGDRSRLADTASFLVGLLSTIPSAFHRIDALLFKSSYDAEILSIKETLQTLESGCKELRNRGLFLKLLEAVLKAGNRLNAGTARGNAQAFNLAALCKLSDVKSTDGKTTLLLFVVQEVVRAEGKRCVLNRDNSFHRRAPPSSSSMEKDDREVEYLRLGLPVVGGISVEFSNVKKAAGLDPDLLNFGCELLSAKVGKVKAVVVGKCGGDGFEVSMKGFLEQAAEELKVVAEEQKRVMELVKRTTEYYQAGASAKEGPLHLFVIVKDFLSMVDQVCIDIARNLQQKQRTPESSAGSSPTHMTPRRAIAKFPNLPAHFLSDNSRTSSSSGSDEDEF</sequence>